<proteinExistence type="predicted"/>
<dbReference type="Proteomes" id="UP000507470">
    <property type="component" value="Unassembled WGS sequence"/>
</dbReference>
<reference evidence="1 2" key="1">
    <citation type="submission" date="2020-06" db="EMBL/GenBank/DDBJ databases">
        <authorList>
            <person name="Li R."/>
            <person name="Bekaert M."/>
        </authorList>
    </citation>
    <scope>NUCLEOTIDE SEQUENCE [LARGE SCALE GENOMIC DNA]</scope>
    <source>
        <strain evidence="2">wild</strain>
    </source>
</reference>
<dbReference type="AlphaFoldDB" id="A0A6J8A8L0"/>
<dbReference type="EMBL" id="CACVKT020000784">
    <property type="protein sequence ID" value="CAC5363067.1"/>
    <property type="molecule type" value="Genomic_DNA"/>
</dbReference>
<evidence type="ECO:0000313" key="1">
    <source>
        <dbReference type="EMBL" id="CAC5363067.1"/>
    </source>
</evidence>
<gene>
    <name evidence="1" type="ORF">MCOR_4627</name>
</gene>
<keyword evidence="2" id="KW-1185">Reference proteome</keyword>
<accession>A0A6J8A8L0</accession>
<name>A0A6J8A8L0_MYTCO</name>
<protein>
    <submittedName>
        <fullName evidence="1">Uncharacterized protein</fullName>
    </submittedName>
</protein>
<sequence length="412" mass="45708">MKYESNPDHVCEKIGNLVKYILHKLTECKVAIFLGIARNDSEYLPKTSHECNIILQHRLFHVKQMQVSQIESEIGEGTKVDINGVQDRVGVAPIEMQVSRIDSEIGEGTRGDINGGQDRVGVAPIEGIQTLASNLKHAIARSINYKSDHYSSCKTPIELVEMFKHGVTCHGIMIDSMQVSTIESEIGEGTRGNINGGQDRVGVALIEMQVSRIDSEMGESTRGDINGGQDRVGVAPIEVEMIEKDAIEYMKKGEIIQAGSLNARDAEASDYIENDSDKHLPLYESYNLDTSLLHRLNQDKTVCTTQSLCISSDLRILNGSILGDLMGKFTCHQTLGTELNNDKKHNGKVGSKLGTFRKFKSCFQLETYLMYCKKNQRYLMQVSRIDSEIEESTRGDINGGQDRFGVAQIEVG</sequence>
<organism evidence="1 2">
    <name type="scientific">Mytilus coruscus</name>
    <name type="common">Sea mussel</name>
    <dbReference type="NCBI Taxonomy" id="42192"/>
    <lineage>
        <taxon>Eukaryota</taxon>
        <taxon>Metazoa</taxon>
        <taxon>Spiralia</taxon>
        <taxon>Lophotrochozoa</taxon>
        <taxon>Mollusca</taxon>
        <taxon>Bivalvia</taxon>
        <taxon>Autobranchia</taxon>
        <taxon>Pteriomorphia</taxon>
        <taxon>Mytilida</taxon>
        <taxon>Mytiloidea</taxon>
        <taxon>Mytilidae</taxon>
        <taxon>Mytilinae</taxon>
        <taxon>Mytilus</taxon>
    </lineage>
</organism>
<evidence type="ECO:0000313" key="2">
    <source>
        <dbReference type="Proteomes" id="UP000507470"/>
    </source>
</evidence>